<keyword evidence="1" id="KW-0812">Transmembrane</keyword>
<gene>
    <name evidence="2" type="ORF">ASEP1449_LOCUS19290</name>
</gene>
<dbReference type="AlphaFoldDB" id="A0A7S2UQX5"/>
<protein>
    <submittedName>
        <fullName evidence="2">Uncharacterized protein</fullName>
    </submittedName>
</protein>
<evidence type="ECO:0000256" key="1">
    <source>
        <dbReference type="SAM" id="Phobius"/>
    </source>
</evidence>
<dbReference type="EMBL" id="HBHQ01028452">
    <property type="protein sequence ID" value="CAD9827456.1"/>
    <property type="molecule type" value="Transcribed_RNA"/>
</dbReference>
<proteinExistence type="predicted"/>
<name>A0A7S2UQX5_9STRA</name>
<feature type="transmembrane region" description="Helical" evidence="1">
    <location>
        <begin position="76"/>
        <end position="94"/>
    </location>
</feature>
<sequence>MAGLVEWMSSKIYASDNSKGENLRIRVNIMVAADAVNFLFMVVTGSHILMPLSFIVSTFGWLWLFCGMDWEDCKHICGGSVTIILGIIVAGLAALKEHSIMDYMVVEVTSLMVILLPALLEPGGVLYERISMSERPTLPGEVSMAIAVEMI</sequence>
<keyword evidence="1" id="KW-0472">Membrane</keyword>
<evidence type="ECO:0000313" key="2">
    <source>
        <dbReference type="EMBL" id="CAD9827456.1"/>
    </source>
</evidence>
<organism evidence="2">
    <name type="scientific">Attheya septentrionalis</name>
    <dbReference type="NCBI Taxonomy" id="420275"/>
    <lineage>
        <taxon>Eukaryota</taxon>
        <taxon>Sar</taxon>
        <taxon>Stramenopiles</taxon>
        <taxon>Ochrophyta</taxon>
        <taxon>Bacillariophyta</taxon>
        <taxon>Coscinodiscophyceae</taxon>
        <taxon>Chaetocerotophycidae</taxon>
        <taxon>Chaetocerotales</taxon>
        <taxon>Attheyaceae</taxon>
        <taxon>Attheya</taxon>
    </lineage>
</organism>
<reference evidence="2" key="1">
    <citation type="submission" date="2021-01" db="EMBL/GenBank/DDBJ databases">
        <authorList>
            <person name="Corre E."/>
            <person name="Pelletier E."/>
            <person name="Niang G."/>
            <person name="Scheremetjew M."/>
            <person name="Finn R."/>
            <person name="Kale V."/>
            <person name="Holt S."/>
            <person name="Cochrane G."/>
            <person name="Meng A."/>
            <person name="Brown T."/>
            <person name="Cohen L."/>
        </authorList>
    </citation>
    <scope>NUCLEOTIDE SEQUENCE</scope>
    <source>
        <strain evidence="2">CCMP2084</strain>
    </source>
</reference>
<keyword evidence="1" id="KW-1133">Transmembrane helix</keyword>
<accession>A0A7S2UQX5</accession>
<feature type="transmembrane region" description="Helical" evidence="1">
    <location>
        <begin position="100"/>
        <end position="120"/>
    </location>
</feature>
<feature type="transmembrane region" description="Helical" evidence="1">
    <location>
        <begin position="38"/>
        <end position="64"/>
    </location>
</feature>